<dbReference type="EMBL" id="BMND01000041">
    <property type="protein sequence ID" value="GGN61371.1"/>
    <property type="molecule type" value="Genomic_DNA"/>
</dbReference>
<name>A0ABQ2K166_9ACTN</name>
<keyword evidence="2" id="KW-1185">Reference proteome</keyword>
<evidence type="ECO:0000313" key="1">
    <source>
        <dbReference type="EMBL" id="GGN61371.1"/>
    </source>
</evidence>
<dbReference type="Proteomes" id="UP000600080">
    <property type="component" value="Unassembled WGS sequence"/>
</dbReference>
<reference evidence="2" key="1">
    <citation type="journal article" date="2019" name="Int. J. Syst. Evol. Microbiol.">
        <title>The Global Catalogue of Microorganisms (GCM) 10K type strain sequencing project: providing services to taxonomists for standard genome sequencing and annotation.</title>
        <authorList>
            <consortium name="The Broad Institute Genomics Platform"/>
            <consortium name="The Broad Institute Genome Sequencing Center for Infectious Disease"/>
            <person name="Wu L."/>
            <person name="Ma J."/>
        </authorList>
    </citation>
    <scope>NUCLEOTIDE SEQUENCE [LARGE SCALE GENOMIC DNA]</scope>
    <source>
        <strain evidence="2">CGMCC 4.7323</strain>
    </source>
</reference>
<organism evidence="1 2">
    <name type="scientific">Streptomyces kronopolitis</name>
    <dbReference type="NCBI Taxonomy" id="1612435"/>
    <lineage>
        <taxon>Bacteria</taxon>
        <taxon>Bacillati</taxon>
        <taxon>Actinomycetota</taxon>
        <taxon>Actinomycetes</taxon>
        <taxon>Kitasatosporales</taxon>
        <taxon>Streptomycetaceae</taxon>
        <taxon>Streptomyces</taxon>
    </lineage>
</organism>
<comment type="caution">
    <text evidence="1">The sequence shown here is derived from an EMBL/GenBank/DDBJ whole genome shotgun (WGS) entry which is preliminary data.</text>
</comment>
<protein>
    <submittedName>
        <fullName evidence="1">Uncharacterized protein</fullName>
    </submittedName>
</protein>
<gene>
    <name evidence="1" type="ORF">GCM10012285_60180</name>
</gene>
<accession>A0ABQ2K166</accession>
<sequence>MGGQGEDSRGCDELSGPQGRLSLMTEAGLDAAARSLRAWLNRQQFSDLSASEVTAFFTDAVADWATDQGYEVQREVTLPTATRQNRTGRLDLQLRHRSGKGRLISIEVDRGTKEWSLDKLVQAAELGHLALWLRWSRAPVTLPIPPTVRLIRAQVLRRTTLARAKLHSLRPDNCG</sequence>
<proteinExistence type="predicted"/>
<evidence type="ECO:0000313" key="2">
    <source>
        <dbReference type="Proteomes" id="UP000600080"/>
    </source>
</evidence>